<feature type="domain" description="Histidine kinase/HSP90-like ATPase" evidence="2">
    <location>
        <begin position="13"/>
        <end position="121"/>
    </location>
</feature>
<dbReference type="Gene3D" id="3.30.565.10">
    <property type="entry name" value="Histidine kinase-like ATPase, C-terminal domain"/>
    <property type="match status" value="1"/>
</dbReference>
<dbReference type="RefSeq" id="WP_387418452.1">
    <property type="nucleotide sequence ID" value="NZ_JBIASD010000084.1"/>
</dbReference>
<dbReference type="CDD" id="cd16936">
    <property type="entry name" value="HATPase_RsbW-like"/>
    <property type="match status" value="1"/>
</dbReference>
<dbReference type="PANTHER" id="PTHR35526">
    <property type="entry name" value="ANTI-SIGMA-F FACTOR RSBW-RELATED"/>
    <property type="match status" value="1"/>
</dbReference>
<gene>
    <name evidence="3" type="ORF">ACFYXI_43090</name>
</gene>
<dbReference type="EMBL" id="JBIASD010000084">
    <property type="protein sequence ID" value="MFF3672287.1"/>
    <property type="molecule type" value="Genomic_DNA"/>
</dbReference>
<keyword evidence="1" id="KW-0723">Serine/threonine-protein kinase</keyword>
<dbReference type="InterPro" id="IPR036890">
    <property type="entry name" value="HATPase_C_sf"/>
</dbReference>
<comment type="caution">
    <text evidence="3">The sequence shown here is derived from an EMBL/GenBank/DDBJ whole genome shotgun (WGS) entry which is preliminary data.</text>
</comment>
<evidence type="ECO:0000256" key="1">
    <source>
        <dbReference type="ARBA" id="ARBA00022527"/>
    </source>
</evidence>
<dbReference type="Pfam" id="PF13581">
    <property type="entry name" value="HATPase_c_2"/>
    <property type="match status" value="1"/>
</dbReference>
<evidence type="ECO:0000313" key="3">
    <source>
        <dbReference type="EMBL" id="MFF3672287.1"/>
    </source>
</evidence>
<evidence type="ECO:0000313" key="4">
    <source>
        <dbReference type="Proteomes" id="UP001602013"/>
    </source>
</evidence>
<dbReference type="GO" id="GO:0005524">
    <property type="term" value="F:ATP binding"/>
    <property type="evidence" value="ECO:0007669"/>
    <property type="project" value="UniProtKB-KW"/>
</dbReference>
<dbReference type="SUPFAM" id="SSF55874">
    <property type="entry name" value="ATPase domain of HSP90 chaperone/DNA topoisomerase II/histidine kinase"/>
    <property type="match status" value="1"/>
</dbReference>
<dbReference type="InterPro" id="IPR050267">
    <property type="entry name" value="Anti-sigma-factor_SerPK"/>
</dbReference>
<sequence>MSGWRMSRHFLGSPASITEARRFVTTFLKGWPSLESAELIVSELATNAVRHSASGRFGGLFIVTIRVNHRRLWLGVADEGGPRSPELLPAYEEAEGGRGLMLVSILATGWGVLGDHNGRTVWAVLDPAPAMAVDR</sequence>
<keyword evidence="3" id="KW-0067">ATP-binding</keyword>
<dbReference type="Proteomes" id="UP001602013">
    <property type="component" value="Unassembled WGS sequence"/>
</dbReference>
<dbReference type="InterPro" id="IPR003594">
    <property type="entry name" value="HATPase_dom"/>
</dbReference>
<evidence type="ECO:0000259" key="2">
    <source>
        <dbReference type="Pfam" id="PF13581"/>
    </source>
</evidence>
<keyword evidence="3" id="KW-0547">Nucleotide-binding</keyword>
<keyword evidence="4" id="KW-1185">Reference proteome</keyword>
<proteinExistence type="predicted"/>
<name>A0ABW6T7D0_9ACTN</name>
<dbReference type="PANTHER" id="PTHR35526:SF3">
    <property type="entry name" value="ANTI-SIGMA-F FACTOR RSBW"/>
    <property type="match status" value="1"/>
</dbReference>
<reference evidence="3 4" key="1">
    <citation type="submission" date="2024-10" db="EMBL/GenBank/DDBJ databases">
        <title>The Natural Products Discovery Center: Release of the First 8490 Sequenced Strains for Exploring Actinobacteria Biosynthetic Diversity.</title>
        <authorList>
            <person name="Kalkreuter E."/>
            <person name="Kautsar S.A."/>
            <person name="Yang D."/>
            <person name="Bader C.D."/>
            <person name="Teijaro C.N."/>
            <person name="Fluegel L."/>
            <person name="Davis C.M."/>
            <person name="Simpson J.R."/>
            <person name="Lauterbach L."/>
            <person name="Steele A.D."/>
            <person name="Gui C."/>
            <person name="Meng S."/>
            <person name="Li G."/>
            <person name="Viehrig K."/>
            <person name="Ye F."/>
            <person name="Su P."/>
            <person name="Kiefer A.F."/>
            <person name="Nichols A."/>
            <person name="Cepeda A.J."/>
            <person name="Yan W."/>
            <person name="Fan B."/>
            <person name="Jiang Y."/>
            <person name="Adhikari A."/>
            <person name="Zheng C.-J."/>
            <person name="Schuster L."/>
            <person name="Cowan T.M."/>
            <person name="Smanski M.J."/>
            <person name="Chevrette M.G."/>
            <person name="De Carvalho L.P.S."/>
            <person name="Shen B."/>
        </authorList>
    </citation>
    <scope>NUCLEOTIDE SEQUENCE [LARGE SCALE GENOMIC DNA]</scope>
    <source>
        <strain evidence="3 4">NPDC002173</strain>
    </source>
</reference>
<keyword evidence="1" id="KW-0808">Transferase</keyword>
<accession>A0ABW6T7D0</accession>
<protein>
    <submittedName>
        <fullName evidence="3">ATP-binding protein</fullName>
    </submittedName>
</protein>
<organism evidence="3 4">
    <name type="scientific">Microtetraspora malaysiensis</name>
    <dbReference type="NCBI Taxonomy" id="161358"/>
    <lineage>
        <taxon>Bacteria</taxon>
        <taxon>Bacillati</taxon>
        <taxon>Actinomycetota</taxon>
        <taxon>Actinomycetes</taxon>
        <taxon>Streptosporangiales</taxon>
        <taxon>Streptosporangiaceae</taxon>
        <taxon>Microtetraspora</taxon>
    </lineage>
</organism>
<keyword evidence="1" id="KW-0418">Kinase</keyword>